<evidence type="ECO:0000256" key="2">
    <source>
        <dbReference type="SAM" id="Phobius"/>
    </source>
</evidence>
<keyword evidence="4" id="KW-1185">Reference proteome</keyword>
<keyword evidence="2" id="KW-1133">Transmembrane helix</keyword>
<organism evidence="3 4">
    <name type="scientific">Streptomyces synnematoformans</name>
    <dbReference type="NCBI Taxonomy" id="415721"/>
    <lineage>
        <taxon>Bacteria</taxon>
        <taxon>Bacillati</taxon>
        <taxon>Actinomycetota</taxon>
        <taxon>Actinomycetes</taxon>
        <taxon>Kitasatosporales</taxon>
        <taxon>Streptomycetaceae</taxon>
        <taxon>Streptomyces</taxon>
    </lineage>
</organism>
<proteinExistence type="predicted"/>
<feature type="region of interest" description="Disordered" evidence="1">
    <location>
        <begin position="187"/>
        <end position="215"/>
    </location>
</feature>
<feature type="compositionally biased region" description="Low complexity" evidence="1">
    <location>
        <begin position="190"/>
        <end position="215"/>
    </location>
</feature>
<name>A0ABN2XSE0_9ACTN</name>
<dbReference type="RefSeq" id="WP_344289091.1">
    <property type="nucleotide sequence ID" value="NZ_BAAAPF010000028.1"/>
</dbReference>
<sequence>MCRTDSASRPRAAAFAAVLTAVLASLCGSLLGVLPAGTAAAQPSAAQEIADALGRSPVYVDDAYETAVPPARQRELAAQIEDTGLPLYVVVVPLATGDAFGGEARQLAGAVHDRLGQDAVILTNSDFSDTLEGWEWPHGKHQAGPAASAVYHLDEMKDAGLGTRLAKAVEIVAAGNGKEVYERATADLRTPTPTASPTAPATAEPSGPGAAGAAAHAGAGAGTAALIAAAAVAVTALAVPLLVRRRRKTAGPAPFTFPRAVFAAAAAADEADLRRRAEAEVIALGEAARAHPHSPDPAGLRHTLDAYAAAGTVLDAARGRTDLAGVLALVLEGRDALQGARDATPLCFFNPLHGRGARRVKWRPLGRRDHLRVSACNACTAAVRDRRGPEVLTERLDGRDVPYFEVPADRSLWAATGYGSLAGDDRLAARVARGDFTRTLEP</sequence>
<reference evidence="3 4" key="1">
    <citation type="journal article" date="2019" name="Int. J. Syst. Evol. Microbiol.">
        <title>The Global Catalogue of Microorganisms (GCM) 10K type strain sequencing project: providing services to taxonomists for standard genome sequencing and annotation.</title>
        <authorList>
            <consortium name="The Broad Institute Genomics Platform"/>
            <consortium name="The Broad Institute Genome Sequencing Center for Infectious Disease"/>
            <person name="Wu L."/>
            <person name="Ma J."/>
        </authorList>
    </citation>
    <scope>NUCLEOTIDE SEQUENCE [LARGE SCALE GENOMIC DNA]</scope>
    <source>
        <strain evidence="3 4">JCM 15481</strain>
    </source>
</reference>
<accession>A0ABN2XSE0</accession>
<protein>
    <recommendedName>
        <fullName evidence="5">TPM domain-containing protein</fullName>
    </recommendedName>
</protein>
<gene>
    <name evidence="3" type="ORF">GCM10009802_15990</name>
</gene>
<evidence type="ECO:0008006" key="5">
    <source>
        <dbReference type="Google" id="ProtNLM"/>
    </source>
</evidence>
<dbReference type="Proteomes" id="UP001500443">
    <property type="component" value="Unassembled WGS sequence"/>
</dbReference>
<evidence type="ECO:0000313" key="3">
    <source>
        <dbReference type="EMBL" id="GAA2115830.1"/>
    </source>
</evidence>
<evidence type="ECO:0000313" key="4">
    <source>
        <dbReference type="Proteomes" id="UP001500443"/>
    </source>
</evidence>
<dbReference type="EMBL" id="BAAAPF010000028">
    <property type="protein sequence ID" value="GAA2115830.1"/>
    <property type="molecule type" value="Genomic_DNA"/>
</dbReference>
<keyword evidence="2" id="KW-0472">Membrane</keyword>
<feature type="transmembrane region" description="Helical" evidence="2">
    <location>
        <begin position="224"/>
        <end position="243"/>
    </location>
</feature>
<comment type="caution">
    <text evidence="3">The sequence shown here is derived from an EMBL/GenBank/DDBJ whole genome shotgun (WGS) entry which is preliminary data.</text>
</comment>
<keyword evidence="2" id="KW-0812">Transmembrane</keyword>
<evidence type="ECO:0000256" key="1">
    <source>
        <dbReference type="SAM" id="MobiDB-lite"/>
    </source>
</evidence>